<evidence type="ECO:0000256" key="1">
    <source>
        <dbReference type="SAM" id="Phobius"/>
    </source>
</evidence>
<protein>
    <submittedName>
        <fullName evidence="2">Uncharacterized protein</fullName>
    </submittedName>
</protein>
<proteinExistence type="predicted"/>
<keyword evidence="1" id="KW-1133">Transmembrane helix</keyword>
<keyword evidence="3" id="KW-1185">Reference proteome</keyword>
<keyword evidence="1" id="KW-0472">Membrane</keyword>
<gene>
    <name evidence="2" type="ORF">EKN06_12295</name>
</gene>
<dbReference type="Proteomes" id="UP000283003">
    <property type="component" value="Unassembled WGS sequence"/>
</dbReference>
<evidence type="ECO:0000313" key="2">
    <source>
        <dbReference type="EMBL" id="RVQ65709.1"/>
    </source>
</evidence>
<sequence length="94" mass="10149">MLSSLMSFVVLFFFVGVAMVACALLGSLLFDLLPVLRDGDRRVRHPLVFPEIADRPTVRQPATVHRIVSAPIIPARIIPAGRPSVRFAGLSAAA</sequence>
<dbReference type="AlphaFoldDB" id="A0A437GVE6"/>
<evidence type="ECO:0000313" key="3">
    <source>
        <dbReference type="Proteomes" id="UP000283003"/>
    </source>
</evidence>
<feature type="transmembrane region" description="Helical" evidence="1">
    <location>
        <begin position="6"/>
        <end position="33"/>
    </location>
</feature>
<keyword evidence="1" id="KW-0812">Transmembrane</keyword>
<dbReference type="EMBL" id="RXOL01000006">
    <property type="protein sequence ID" value="RVQ65709.1"/>
    <property type="molecule type" value="Genomic_DNA"/>
</dbReference>
<comment type="caution">
    <text evidence="2">The sequence shown here is derived from an EMBL/GenBank/DDBJ whole genome shotgun (WGS) entry which is preliminary data.</text>
</comment>
<organism evidence="2 3">
    <name type="scientific">Croceicoccus ponticola</name>
    <dbReference type="NCBI Taxonomy" id="2217664"/>
    <lineage>
        <taxon>Bacteria</taxon>
        <taxon>Pseudomonadati</taxon>
        <taxon>Pseudomonadota</taxon>
        <taxon>Alphaproteobacteria</taxon>
        <taxon>Sphingomonadales</taxon>
        <taxon>Erythrobacteraceae</taxon>
        <taxon>Croceicoccus</taxon>
    </lineage>
</organism>
<name>A0A437GVE6_9SPHN</name>
<accession>A0A437GVE6</accession>
<reference evidence="2 3" key="1">
    <citation type="submission" date="2018-12" db="EMBL/GenBank/DDBJ databases">
        <title>Croceicoccus ponticola sp. nov., a lipolytic bacterium isolated from seawater.</title>
        <authorList>
            <person name="Yoon J.-H."/>
        </authorList>
    </citation>
    <scope>NUCLEOTIDE SEQUENCE [LARGE SCALE GENOMIC DNA]</scope>
    <source>
        <strain evidence="2 3">GM-16</strain>
    </source>
</reference>